<evidence type="ECO:0000313" key="2">
    <source>
        <dbReference type="Proteomes" id="UP000233399"/>
    </source>
</evidence>
<name>A0A2N1IQF1_9PSED</name>
<dbReference type="Proteomes" id="UP000233399">
    <property type="component" value="Unassembled WGS sequence"/>
</dbReference>
<dbReference type="CDD" id="cd00060">
    <property type="entry name" value="FHA"/>
    <property type="match status" value="1"/>
</dbReference>
<reference evidence="1 2" key="1">
    <citation type="submission" date="2017-12" db="EMBL/GenBank/DDBJ databases">
        <title>Isolation and characterization of an aerobic denitrifying Pseudomonas monteilii CY06 from aquaculture ponds.</title>
        <authorList>
            <person name="Ma Q."/>
            <person name="Cai Y."/>
            <person name="He Z."/>
        </authorList>
    </citation>
    <scope>NUCLEOTIDE SEQUENCE [LARGE SCALE GENOMIC DNA]</scope>
    <source>
        <strain evidence="1 2">CY06</strain>
    </source>
</reference>
<organism evidence="1 2">
    <name type="scientific">Pseudomonas monteilii</name>
    <dbReference type="NCBI Taxonomy" id="76759"/>
    <lineage>
        <taxon>Bacteria</taxon>
        <taxon>Pseudomonadati</taxon>
        <taxon>Pseudomonadota</taxon>
        <taxon>Gammaproteobacteria</taxon>
        <taxon>Pseudomonadales</taxon>
        <taxon>Pseudomonadaceae</taxon>
        <taxon>Pseudomonas</taxon>
    </lineage>
</organism>
<accession>A0A2N1IQF1</accession>
<comment type="caution">
    <text evidence="1">The sequence shown here is derived from an EMBL/GenBank/DDBJ whole genome shotgun (WGS) entry which is preliminary data.</text>
</comment>
<protein>
    <submittedName>
        <fullName evidence="1">Uncharacterized protein</fullName>
    </submittedName>
</protein>
<evidence type="ECO:0000313" key="1">
    <source>
        <dbReference type="EMBL" id="PKI20810.1"/>
    </source>
</evidence>
<dbReference type="InterPro" id="IPR008984">
    <property type="entry name" value="SMAD_FHA_dom_sf"/>
</dbReference>
<dbReference type="SUPFAM" id="SSF49879">
    <property type="entry name" value="SMAD/FHA domain"/>
    <property type="match status" value="1"/>
</dbReference>
<dbReference type="Gene3D" id="2.60.200.20">
    <property type="match status" value="1"/>
</dbReference>
<sequence>MSTVTLSITNLDQLQHGVTTRHLFDCKGGTIGSGRANWQINDRDQTVAPIHCEIRWIEGSFCVIDHCHRTYVNGSANSLGPLSPRRLVEGDQLLIGAYRLQVQYTQDQACTRSLEDLFNPDPKVLDRLIAEAPALACPAQPSTPQPAVEICSVFKAAMGSDPLAALDAADGEGALQESPLQRLIAGAYP</sequence>
<proteinExistence type="predicted"/>
<dbReference type="AlphaFoldDB" id="A0A2N1IQF1"/>
<dbReference type="RefSeq" id="WP_084851649.1">
    <property type="nucleotide sequence ID" value="NZ_PJCG01000026.1"/>
</dbReference>
<gene>
    <name evidence="1" type="ORF">CXB65_16270</name>
</gene>
<dbReference type="Pfam" id="PF00498">
    <property type="entry name" value="FHA"/>
    <property type="match status" value="1"/>
</dbReference>
<dbReference type="InterPro" id="IPR000253">
    <property type="entry name" value="FHA_dom"/>
</dbReference>
<dbReference type="EMBL" id="PJCG01000026">
    <property type="protein sequence ID" value="PKI20810.1"/>
    <property type="molecule type" value="Genomic_DNA"/>
</dbReference>